<evidence type="ECO:0000313" key="1">
    <source>
        <dbReference type="EMBL" id="KAF2475419.1"/>
    </source>
</evidence>
<reference evidence="1" key="1">
    <citation type="journal article" date="2020" name="Stud. Mycol.">
        <title>101 Dothideomycetes genomes: a test case for predicting lifestyles and emergence of pathogens.</title>
        <authorList>
            <person name="Haridas S."/>
            <person name="Albert R."/>
            <person name="Binder M."/>
            <person name="Bloem J."/>
            <person name="Labutti K."/>
            <person name="Salamov A."/>
            <person name="Andreopoulos B."/>
            <person name="Baker S."/>
            <person name="Barry K."/>
            <person name="Bills G."/>
            <person name="Bluhm B."/>
            <person name="Cannon C."/>
            <person name="Castanera R."/>
            <person name="Culley D."/>
            <person name="Daum C."/>
            <person name="Ezra D."/>
            <person name="Gonzalez J."/>
            <person name="Henrissat B."/>
            <person name="Kuo A."/>
            <person name="Liang C."/>
            <person name="Lipzen A."/>
            <person name="Lutzoni F."/>
            <person name="Magnuson J."/>
            <person name="Mondo S."/>
            <person name="Nolan M."/>
            <person name="Ohm R."/>
            <person name="Pangilinan J."/>
            <person name="Park H.-J."/>
            <person name="Ramirez L."/>
            <person name="Alfaro M."/>
            <person name="Sun H."/>
            <person name="Tritt A."/>
            <person name="Yoshinaga Y."/>
            <person name="Zwiers L.-H."/>
            <person name="Turgeon B."/>
            <person name="Goodwin S."/>
            <person name="Spatafora J."/>
            <person name="Crous P."/>
            <person name="Grigoriev I."/>
        </authorList>
    </citation>
    <scope>NUCLEOTIDE SEQUENCE</scope>
    <source>
        <strain evidence="1">ATCC 200398</strain>
    </source>
</reference>
<name>A0ACB6R842_9PLEO</name>
<organism evidence="1 2">
    <name type="scientific">Lindgomyces ingoldianus</name>
    <dbReference type="NCBI Taxonomy" id="673940"/>
    <lineage>
        <taxon>Eukaryota</taxon>
        <taxon>Fungi</taxon>
        <taxon>Dikarya</taxon>
        <taxon>Ascomycota</taxon>
        <taxon>Pezizomycotina</taxon>
        <taxon>Dothideomycetes</taxon>
        <taxon>Pleosporomycetidae</taxon>
        <taxon>Pleosporales</taxon>
        <taxon>Lindgomycetaceae</taxon>
        <taxon>Lindgomyces</taxon>
    </lineage>
</organism>
<accession>A0ACB6R842</accession>
<dbReference type="Proteomes" id="UP000799755">
    <property type="component" value="Unassembled WGS sequence"/>
</dbReference>
<proteinExistence type="predicted"/>
<evidence type="ECO:0000313" key="2">
    <source>
        <dbReference type="Proteomes" id="UP000799755"/>
    </source>
</evidence>
<dbReference type="EMBL" id="MU003496">
    <property type="protein sequence ID" value="KAF2475419.1"/>
    <property type="molecule type" value="Genomic_DNA"/>
</dbReference>
<comment type="caution">
    <text evidence="1">The sequence shown here is derived from an EMBL/GenBank/DDBJ whole genome shotgun (WGS) entry which is preliminary data.</text>
</comment>
<keyword evidence="2" id="KW-1185">Reference proteome</keyword>
<gene>
    <name evidence="1" type="ORF">BDR25DRAFT_391542</name>
</gene>
<protein>
    <submittedName>
        <fullName evidence="1">Uncharacterized protein</fullName>
    </submittedName>
</protein>
<sequence length="444" mass="49846">MALTCDGYIYYSAPENQLLGDYSYLLVVLAEWCGAPLMPTMTQSPIWQGTSGFRELKIQTIARTRRTMATATPKRSPIFEALAAKLSSGPAQKLEDAFYNPRPQSYWYHDGTTWVEATSSPPPTITSSFNPTKIRLISWNIDILVPFSVERMSAALNYLSSLVSQTPASTPIVIYLQEMGQSDLSQIRDTRWVQEKFYITEYDERNWLSPLCGTTMLVDRRLRVQNVFRVPWISKFERDGLFVDIGLIPLSPSGSPSASAGEETPKPNALRLCNCHLESLIADPPIRPLQLSAAATYLREDGISAALLAGDLNAIQPFDHTLHSSNGLKDAYLELGGVEDSDDGYTWGYQIPEYLKGKFGCSRMDKILFRGEVKAETFERIGMGVMVAEEKREEVREAGELEWVTDHYGVMGDFSLEEWRLLGVGAGRNFRETDMLRPVILARH</sequence>